<evidence type="ECO:0000256" key="1">
    <source>
        <dbReference type="SAM" id="MobiDB-lite"/>
    </source>
</evidence>
<sequence>MSAPKSPLPDLVKAFSDIDTSGKVSTQQFVDAIAKTFPFFDHLGTVFHFAKNEMEQKRETLVSAISTCPTLDDVVAKDKKDKTTTVKNSCTRNLHRLLYAVSFISELLSQLTKSANANMQTAAFEAYGQTLSNIHPFLVRMGVKASIYMLPTRETFMKSIGETEESTKKQAAELAPVAKKLVVKVESLFTGISMPKAEGSNWGGTSSPPESSKSSASGPVAPLAKTSADKEKPMPA</sequence>
<dbReference type="EMBL" id="JALJOS010000007">
    <property type="protein sequence ID" value="KAK9836698.1"/>
    <property type="molecule type" value="Genomic_DNA"/>
</dbReference>
<protein>
    <recommendedName>
        <fullName evidence="2">Glycolipid transfer protein domain-containing protein</fullName>
    </recommendedName>
</protein>
<feature type="compositionally biased region" description="Basic and acidic residues" evidence="1">
    <location>
        <begin position="227"/>
        <end position="236"/>
    </location>
</feature>
<dbReference type="PANTHER" id="PTHR10219">
    <property type="entry name" value="GLYCOLIPID TRANSFER PROTEIN-RELATED"/>
    <property type="match status" value="1"/>
</dbReference>
<dbReference type="Gene3D" id="1.10.3520.10">
    <property type="entry name" value="Glycolipid transfer protein"/>
    <property type="match status" value="1"/>
</dbReference>
<comment type="caution">
    <text evidence="3">The sequence shown here is derived from an EMBL/GenBank/DDBJ whole genome shotgun (WGS) entry which is preliminary data.</text>
</comment>
<proteinExistence type="predicted"/>
<evidence type="ECO:0000313" key="4">
    <source>
        <dbReference type="Proteomes" id="UP001438707"/>
    </source>
</evidence>
<evidence type="ECO:0000259" key="2">
    <source>
        <dbReference type="Pfam" id="PF08718"/>
    </source>
</evidence>
<keyword evidence="4" id="KW-1185">Reference proteome</keyword>
<feature type="domain" description="Glycolipid transfer protein" evidence="2">
    <location>
        <begin position="24"/>
        <end position="161"/>
    </location>
</feature>
<organism evidence="3 4">
    <name type="scientific">Apatococcus lobatus</name>
    <dbReference type="NCBI Taxonomy" id="904363"/>
    <lineage>
        <taxon>Eukaryota</taxon>
        <taxon>Viridiplantae</taxon>
        <taxon>Chlorophyta</taxon>
        <taxon>core chlorophytes</taxon>
        <taxon>Trebouxiophyceae</taxon>
        <taxon>Chlorellales</taxon>
        <taxon>Chlorellaceae</taxon>
        <taxon>Apatococcus</taxon>
    </lineage>
</organism>
<dbReference type="SUPFAM" id="SSF110004">
    <property type="entry name" value="Glycolipid transfer protein, GLTP"/>
    <property type="match status" value="1"/>
</dbReference>
<reference evidence="3 4" key="1">
    <citation type="journal article" date="2024" name="Nat. Commun.">
        <title>Phylogenomics reveals the evolutionary origins of lichenization in chlorophyte algae.</title>
        <authorList>
            <person name="Puginier C."/>
            <person name="Libourel C."/>
            <person name="Otte J."/>
            <person name="Skaloud P."/>
            <person name="Haon M."/>
            <person name="Grisel S."/>
            <person name="Petersen M."/>
            <person name="Berrin J.G."/>
            <person name="Delaux P.M."/>
            <person name="Dal Grande F."/>
            <person name="Keller J."/>
        </authorList>
    </citation>
    <scope>NUCLEOTIDE SEQUENCE [LARGE SCALE GENOMIC DNA]</scope>
    <source>
        <strain evidence="3 4">SAG 2145</strain>
    </source>
</reference>
<dbReference type="GO" id="GO:1902387">
    <property type="term" value="F:ceramide 1-phosphate binding"/>
    <property type="evidence" value="ECO:0007669"/>
    <property type="project" value="TreeGrafter"/>
</dbReference>
<dbReference type="GO" id="GO:0005829">
    <property type="term" value="C:cytosol"/>
    <property type="evidence" value="ECO:0007669"/>
    <property type="project" value="TreeGrafter"/>
</dbReference>
<gene>
    <name evidence="3" type="ORF">WJX74_006361</name>
</gene>
<dbReference type="InterPro" id="IPR036497">
    <property type="entry name" value="GLTP_sf"/>
</dbReference>
<dbReference type="GO" id="GO:1902388">
    <property type="term" value="F:ceramide 1-phosphate transfer activity"/>
    <property type="evidence" value="ECO:0007669"/>
    <property type="project" value="TreeGrafter"/>
</dbReference>
<name>A0AAW1RTD6_9CHLO</name>
<accession>A0AAW1RTD6</accession>
<feature type="compositionally biased region" description="Low complexity" evidence="1">
    <location>
        <begin position="203"/>
        <end position="219"/>
    </location>
</feature>
<dbReference type="GO" id="GO:0016020">
    <property type="term" value="C:membrane"/>
    <property type="evidence" value="ECO:0007669"/>
    <property type="project" value="TreeGrafter"/>
</dbReference>
<feature type="region of interest" description="Disordered" evidence="1">
    <location>
        <begin position="194"/>
        <end position="236"/>
    </location>
</feature>
<dbReference type="Proteomes" id="UP001438707">
    <property type="component" value="Unassembled WGS sequence"/>
</dbReference>
<dbReference type="AlphaFoldDB" id="A0AAW1RTD6"/>
<dbReference type="Pfam" id="PF08718">
    <property type="entry name" value="GLTP"/>
    <property type="match status" value="1"/>
</dbReference>
<evidence type="ECO:0000313" key="3">
    <source>
        <dbReference type="EMBL" id="KAK9836698.1"/>
    </source>
</evidence>
<dbReference type="PANTHER" id="PTHR10219:SF43">
    <property type="entry name" value="GLYCOLIPID TRANSFER PROTEIN DOMAIN-CONTAINING PROTEIN"/>
    <property type="match status" value="1"/>
</dbReference>
<dbReference type="InterPro" id="IPR014830">
    <property type="entry name" value="Glycolipid_transfer_prot_dom"/>
</dbReference>